<dbReference type="InterPro" id="IPR043472">
    <property type="entry name" value="Macro_dom-like"/>
</dbReference>
<evidence type="ECO:0000313" key="10">
    <source>
        <dbReference type="Proteomes" id="UP000481861"/>
    </source>
</evidence>
<gene>
    <name evidence="9" type="ORF">BDV95DRAFT_505059</name>
</gene>
<dbReference type="Gene3D" id="3.40.220.10">
    <property type="entry name" value="Leucine Aminopeptidase, subunit E, domain 1"/>
    <property type="match status" value="1"/>
</dbReference>
<evidence type="ECO:0000256" key="1">
    <source>
        <dbReference type="ARBA" id="ARBA00002432"/>
    </source>
</evidence>
<comment type="catalytic activity">
    <reaction evidence="6">
        <text>ADP-alpha-D-ribose 1''-phosphate + H2O = ADP-D-ribose + phosphate</text>
        <dbReference type="Rhea" id="RHEA:25029"/>
        <dbReference type="ChEBI" id="CHEBI:15377"/>
        <dbReference type="ChEBI" id="CHEBI:43474"/>
        <dbReference type="ChEBI" id="CHEBI:57967"/>
        <dbReference type="ChEBI" id="CHEBI:58753"/>
        <dbReference type="EC" id="3.1.3.84"/>
    </reaction>
</comment>
<feature type="domain" description="Macro" evidence="8">
    <location>
        <begin position="56"/>
        <end position="188"/>
    </location>
</feature>
<evidence type="ECO:0000256" key="5">
    <source>
        <dbReference type="ARBA" id="ARBA00022912"/>
    </source>
</evidence>
<evidence type="ECO:0000256" key="4">
    <source>
        <dbReference type="ARBA" id="ARBA00019744"/>
    </source>
</evidence>
<dbReference type="EMBL" id="JAADJZ010000028">
    <property type="protein sequence ID" value="KAF2866357.1"/>
    <property type="molecule type" value="Genomic_DNA"/>
</dbReference>
<dbReference type="OrthoDB" id="2155246at2759"/>
<evidence type="ECO:0000259" key="8">
    <source>
        <dbReference type="Pfam" id="PF01661"/>
    </source>
</evidence>
<dbReference type="Pfam" id="PF01661">
    <property type="entry name" value="Macro"/>
    <property type="match status" value="1"/>
</dbReference>
<feature type="compositionally biased region" description="Pro residues" evidence="7">
    <location>
        <begin position="26"/>
        <end position="36"/>
    </location>
</feature>
<evidence type="ECO:0000256" key="3">
    <source>
        <dbReference type="ARBA" id="ARBA00012983"/>
    </source>
</evidence>
<evidence type="ECO:0000256" key="2">
    <source>
        <dbReference type="ARBA" id="ARBA00006575"/>
    </source>
</evidence>
<dbReference type="PANTHER" id="PTHR12521">
    <property type="entry name" value="PROTEIN C6ORF130"/>
    <property type="match status" value="1"/>
</dbReference>
<dbReference type="GO" id="GO:0004721">
    <property type="term" value="F:phosphoprotein phosphatase activity"/>
    <property type="evidence" value="ECO:0007669"/>
    <property type="project" value="UniProtKB-KW"/>
</dbReference>
<evidence type="ECO:0000313" key="9">
    <source>
        <dbReference type="EMBL" id="KAF2866357.1"/>
    </source>
</evidence>
<dbReference type="SUPFAM" id="SSF52949">
    <property type="entry name" value="Macro domain-like"/>
    <property type="match status" value="1"/>
</dbReference>
<feature type="region of interest" description="Disordered" evidence="7">
    <location>
        <begin position="1"/>
        <end position="43"/>
    </location>
</feature>
<evidence type="ECO:0000256" key="6">
    <source>
        <dbReference type="ARBA" id="ARBA00034427"/>
    </source>
</evidence>
<dbReference type="Proteomes" id="UP000481861">
    <property type="component" value="Unassembled WGS sequence"/>
</dbReference>
<dbReference type="InterPro" id="IPR050892">
    <property type="entry name" value="ADP-ribose_metab_enzymes"/>
</dbReference>
<organism evidence="9 10">
    <name type="scientific">Massariosphaeria phaeospora</name>
    <dbReference type="NCBI Taxonomy" id="100035"/>
    <lineage>
        <taxon>Eukaryota</taxon>
        <taxon>Fungi</taxon>
        <taxon>Dikarya</taxon>
        <taxon>Ascomycota</taxon>
        <taxon>Pezizomycotina</taxon>
        <taxon>Dothideomycetes</taxon>
        <taxon>Pleosporomycetidae</taxon>
        <taxon>Pleosporales</taxon>
        <taxon>Pleosporales incertae sedis</taxon>
        <taxon>Massariosphaeria</taxon>
    </lineage>
</organism>
<protein>
    <recommendedName>
        <fullName evidence="4">ADP-ribose 1''-phosphate phosphatase</fullName>
        <ecNumber evidence="3">3.1.3.84</ecNumber>
    </recommendedName>
</protein>
<proteinExistence type="inferred from homology"/>
<keyword evidence="5" id="KW-0904">Protein phosphatase</keyword>
<comment type="caution">
    <text evidence="9">The sequence shown here is derived from an EMBL/GenBank/DDBJ whole genome shotgun (WGS) entry which is preliminary data.</text>
</comment>
<accession>A0A7C8HZK2</accession>
<feature type="compositionally biased region" description="Low complexity" evidence="7">
    <location>
        <begin position="1"/>
        <end position="25"/>
    </location>
</feature>
<dbReference type="GO" id="GO:0140291">
    <property type="term" value="P:peptidyl-glutamate ADP-deribosylation"/>
    <property type="evidence" value="ECO:0007669"/>
    <property type="project" value="TreeGrafter"/>
</dbReference>
<dbReference type="EC" id="3.1.3.84" evidence="3"/>
<comment type="similarity">
    <text evidence="2">Belongs to the POA1 family.</text>
</comment>
<dbReference type="AlphaFoldDB" id="A0A7C8HZK2"/>
<name>A0A7C8HZK2_9PLEO</name>
<keyword evidence="10" id="KW-1185">Reference proteome</keyword>
<dbReference type="InterPro" id="IPR002589">
    <property type="entry name" value="Macro_dom"/>
</dbReference>
<reference evidence="9 10" key="1">
    <citation type="submission" date="2020-01" db="EMBL/GenBank/DDBJ databases">
        <authorList>
            <consortium name="DOE Joint Genome Institute"/>
            <person name="Haridas S."/>
            <person name="Albert R."/>
            <person name="Binder M."/>
            <person name="Bloem J."/>
            <person name="Labutti K."/>
            <person name="Salamov A."/>
            <person name="Andreopoulos B."/>
            <person name="Baker S.E."/>
            <person name="Barry K."/>
            <person name="Bills G."/>
            <person name="Bluhm B.H."/>
            <person name="Cannon C."/>
            <person name="Castanera R."/>
            <person name="Culley D.E."/>
            <person name="Daum C."/>
            <person name="Ezra D."/>
            <person name="Gonzalez J.B."/>
            <person name="Henrissat B."/>
            <person name="Kuo A."/>
            <person name="Liang C."/>
            <person name="Lipzen A."/>
            <person name="Lutzoni F."/>
            <person name="Magnuson J."/>
            <person name="Mondo S."/>
            <person name="Nolan M."/>
            <person name="Ohm R."/>
            <person name="Pangilinan J."/>
            <person name="Park H.-J.H."/>
            <person name="Ramirez L."/>
            <person name="Alfaro M."/>
            <person name="Sun H."/>
            <person name="Tritt A."/>
            <person name="Yoshinaga Y."/>
            <person name="Zwiers L.-H.L."/>
            <person name="Turgeon B.G."/>
            <person name="Goodwin S.B."/>
            <person name="Spatafora J.W."/>
            <person name="Crous P.W."/>
            <person name="Grigoriev I.V."/>
        </authorList>
    </citation>
    <scope>NUCLEOTIDE SEQUENCE [LARGE SCALE GENOMIC DNA]</scope>
    <source>
        <strain evidence="9 10">CBS 611.86</strain>
    </source>
</reference>
<keyword evidence="5" id="KW-0378">Hydrolase</keyword>
<sequence>MSTTSPSSSSPSDADADTTPQTPVAVPAPLPAPPPTLTLTHHTGDLFAAPPHSILIHACNTQGQWSAGIAAAFRSLYPRAHQRYRQHCLSHYNPSSNPVPTGTCLLIPPCEDESDKSGRPQHWIACLFTSAKFGRAKDKPPVILVNTRKAMRGLLRQVRRSGCGGGGLRMCRINSARFGVPWERTVAVLEGIVLEEGWVGSAEVWSID</sequence>
<dbReference type="PANTHER" id="PTHR12521:SF0">
    <property type="entry name" value="ADP-RIBOSE GLYCOHYDROLASE OARD1"/>
    <property type="match status" value="1"/>
</dbReference>
<evidence type="ECO:0000256" key="7">
    <source>
        <dbReference type="SAM" id="MobiDB-lite"/>
    </source>
</evidence>
<comment type="function">
    <text evidence="1">Highly specific phosphatase involved in the metabolism of ADP-ribose 1''-phosphate (Appr1p) which is produced as a consequence of tRNA splicing.</text>
</comment>